<dbReference type="Proteomes" id="UP000000370">
    <property type="component" value="Chromosome"/>
</dbReference>
<dbReference type="HOGENOM" id="CLU_017349_3_0_9"/>
<dbReference type="Pfam" id="PF19732">
    <property type="entry name" value="SpoIIE_N"/>
    <property type="match status" value="1"/>
</dbReference>
<evidence type="ECO:0000259" key="4">
    <source>
        <dbReference type="SMART" id="SM00332"/>
    </source>
</evidence>
<dbReference type="SMART" id="SM00332">
    <property type="entry name" value="PP2Cc"/>
    <property type="match status" value="1"/>
</dbReference>
<evidence type="ECO:0000256" key="1">
    <source>
        <dbReference type="ARBA" id="ARBA00022801"/>
    </source>
</evidence>
<keyword evidence="2" id="KW-0472">Membrane</keyword>
<keyword evidence="2" id="KW-1133">Transmembrane helix</keyword>
<dbReference type="EMBL" id="CP000885">
    <property type="protein sequence ID" value="ABX40527.1"/>
    <property type="molecule type" value="Genomic_DNA"/>
</dbReference>
<dbReference type="EC" id="3.1.3.16" evidence="5"/>
<dbReference type="Gene3D" id="3.60.40.10">
    <property type="entry name" value="PPM-type phosphatase domain"/>
    <property type="match status" value="1"/>
</dbReference>
<sequence length="527" mass="59105" precursor="true">MKKRRSWLLPLAGVVVALVTFFNASPNVVARYLIIATIVIILIGIAAVIVGLLQGSGSVDNGESYVKDEFQNTARKKLEGISGSIHKLASSFDYMASPKTVLNTEDMQLVLEDISTNLCKNCKKCGVCWERNFNQSYQATWNLLETAKGKGNVTVDDMPDMLRLQCIQVPEFVEEANRNLSMARLKMVWHNRIVESREAVAGQLGEIARIVKDFSGNLCDTGEVIELKRRKINQKLRVHRIKVQRVLMFERENRGMELHLRARCKNGRCLTTKEAAILIGNALERRFVPREDSRNVIGREYDDYVFCEDANFKVLTGVSRASKKKGELNGDNFSFLYPDSQDVVMMLSDGMGSGSEAYEESEMVIELLEQFLEAGFREEPAIKLINSVLVLRTENCMSSTVDLCVVNLCAGTCEFVKIGAATTFIKRDHFVETISSNSMPAGILNRVDYDTKSKKLYDGDYVIMVSDGVIDCVEEEDKEGYFINFIKNIPFKSPQEIANAILSAALEKHGYVPADDMTVLVTGIWKK</sequence>
<dbReference type="PANTHER" id="PTHR43156">
    <property type="entry name" value="STAGE II SPORULATION PROTEIN E-RELATED"/>
    <property type="match status" value="1"/>
</dbReference>
<keyword evidence="2" id="KW-0812">Transmembrane</keyword>
<dbReference type="OrthoDB" id="9763774at2"/>
<dbReference type="GO" id="GO:0004722">
    <property type="term" value="F:protein serine/threonine phosphatase activity"/>
    <property type="evidence" value="ECO:0007669"/>
    <property type="project" value="UniProtKB-EC"/>
</dbReference>
<dbReference type="SUPFAM" id="SSF81606">
    <property type="entry name" value="PP2C-like"/>
    <property type="match status" value="1"/>
</dbReference>
<dbReference type="PANTHER" id="PTHR43156:SF2">
    <property type="entry name" value="STAGE II SPORULATION PROTEIN E"/>
    <property type="match status" value="1"/>
</dbReference>
<keyword evidence="6" id="KW-1185">Reference proteome</keyword>
<dbReference type="InterPro" id="IPR036457">
    <property type="entry name" value="PPM-type-like_dom_sf"/>
</dbReference>
<protein>
    <submittedName>
        <fullName evidence="5">Protein serine/threonine phosphatase</fullName>
        <ecNumber evidence="5">3.1.3.16</ecNumber>
    </submittedName>
</protein>
<feature type="domain" description="PPM-type phosphatase" evidence="4">
    <location>
        <begin position="305"/>
        <end position="522"/>
    </location>
</feature>
<dbReference type="SMART" id="SM00331">
    <property type="entry name" value="PP2C_SIG"/>
    <property type="match status" value="1"/>
</dbReference>
<name>A9KR59_LACP7</name>
<dbReference type="InterPro" id="IPR001932">
    <property type="entry name" value="PPM-type_phosphatase-like_dom"/>
</dbReference>
<accession>A9KR59</accession>
<evidence type="ECO:0000256" key="2">
    <source>
        <dbReference type="SAM" id="Phobius"/>
    </source>
</evidence>
<dbReference type="eggNOG" id="COG2208">
    <property type="taxonomic scope" value="Bacteria"/>
</dbReference>
<gene>
    <name evidence="5" type="ordered locus">Cphy_0138</name>
</gene>
<dbReference type="STRING" id="357809.Cphy_0138"/>
<dbReference type="Pfam" id="PF07228">
    <property type="entry name" value="SpoIIE"/>
    <property type="match status" value="1"/>
</dbReference>
<evidence type="ECO:0000313" key="5">
    <source>
        <dbReference type="EMBL" id="ABX40527.1"/>
    </source>
</evidence>
<feature type="transmembrane region" description="Helical" evidence="2">
    <location>
        <begin position="34"/>
        <end position="53"/>
    </location>
</feature>
<organism evidence="5 6">
    <name type="scientific">Lachnoclostridium phytofermentans (strain ATCC 700394 / DSM 18823 / ISDg)</name>
    <name type="common">Clostridium phytofermentans</name>
    <dbReference type="NCBI Taxonomy" id="357809"/>
    <lineage>
        <taxon>Bacteria</taxon>
        <taxon>Bacillati</taxon>
        <taxon>Bacillota</taxon>
        <taxon>Clostridia</taxon>
        <taxon>Lachnospirales</taxon>
        <taxon>Lachnospiraceae</taxon>
    </lineage>
</organism>
<evidence type="ECO:0000313" key="6">
    <source>
        <dbReference type="Proteomes" id="UP000000370"/>
    </source>
</evidence>
<dbReference type="InterPro" id="IPR045768">
    <property type="entry name" value="SpoIIE_N"/>
</dbReference>
<proteinExistence type="predicted"/>
<dbReference type="RefSeq" id="WP_012198170.1">
    <property type="nucleotide sequence ID" value="NC_010001.1"/>
</dbReference>
<reference evidence="6" key="1">
    <citation type="submission" date="2007-11" db="EMBL/GenBank/DDBJ databases">
        <title>Complete genome sequence of Clostridium phytofermentans ISDg.</title>
        <authorList>
            <person name="Leschine S.B."/>
            <person name="Warnick T.A."/>
            <person name="Blanchard J.L."/>
            <person name="Schnell D.J."/>
            <person name="Petit E.L."/>
            <person name="LaTouf W.G."/>
            <person name="Copeland A."/>
            <person name="Lucas S."/>
            <person name="Lapidus A."/>
            <person name="Barry K."/>
            <person name="Glavina del Rio T."/>
            <person name="Dalin E."/>
            <person name="Tice H."/>
            <person name="Pitluck S."/>
            <person name="Kiss H."/>
            <person name="Brettin T."/>
            <person name="Bruce D."/>
            <person name="Detter J.C."/>
            <person name="Han C."/>
            <person name="Kuske C."/>
            <person name="Schmutz J."/>
            <person name="Larimer F."/>
            <person name="Land M."/>
            <person name="Hauser L."/>
            <person name="Kyrpides N."/>
            <person name="Kim E.A."/>
            <person name="Richardson P."/>
        </authorList>
    </citation>
    <scope>NUCLEOTIDE SEQUENCE [LARGE SCALE GENOMIC DNA]</scope>
    <source>
        <strain evidence="6">ATCC 700394 / DSM 18823 / ISDg</strain>
    </source>
</reference>
<feature type="domain" description="PPM-type phosphatase" evidence="3">
    <location>
        <begin position="303"/>
        <end position="524"/>
    </location>
</feature>
<keyword evidence="1 5" id="KW-0378">Hydrolase</keyword>
<dbReference type="InterPro" id="IPR052016">
    <property type="entry name" value="Bact_Sigma-Reg"/>
</dbReference>
<dbReference type="AlphaFoldDB" id="A9KR59"/>
<dbReference type="KEGG" id="cpy:Cphy_0138"/>
<evidence type="ECO:0000259" key="3">
    <source>
        <dbReference type="SMART" id="SM00331"/>
    </source>
</evidence>